<keyword evidence="3" id="KW-1185">Reference proteome</keyword>
<gene>
    <name evidence="2" type="ORF">FM105_06935</name>
</gene>
<dbReference type="AlphaFoldDB" id="A0A1X6XDH8"/>
<reference evidence="3" key="1">
    <citation type="submission" date="2017-02" db="EMBL/GenBank/DDBJ databases">
        <authorList>
            <person name="Dridi B."/>
        </authorList>
    </citation>
    <scope>NUCLEOTIDE SEQUENCE [LARGE SCALE GENOMIC DNA]</scope>
    <source>
        <strain evidence="3">B Co 03.10</strain>
    </source>
</reference>
<organism evidence="2 3">
    <name type="scientific">Brevibacterium yomogidense</name>
    <dbReference type="NCBI Taxonomy" id="946573"/>
    <lineage>
        <taxon>Bacteria</taxon>
        <taxon>Bacillati</taxon>
        <taxon>Actinomycetota</taxon>
        <taxon>Actinomycetes</taxon>
        <taxon>Micrococcales</taxon>
        <taxon>Brevibacteriaceae</taxon>
        <taxon>Brevibacterium</taxon>
    </lineage>
</organism>
<dbReference type="Proteomes" id="UP000196581">
    <property type="component" value="Unassembled WGS sequence"/>
</dbReference>
<sequence>MIGRGPAKGVVVRIVVCVLIGLLGLVGMAVGAESMMSVVGFLLFVAMGLVVPYFVLRQHGQEYNLVLTPEDFAIVRYIRGRKETLHRATWVNVRSVGTLRVGYQLGSMSMPSVMALGASGVARRQVVRKTFTGELRGERILLYQPLAISRPELVDLLTDAKKRFGAIPDGTG</sequence>
<proteinExistence type="predicted"/>
<protein>
    <submittedName>
        <fullName evidence="2">Uncharacterized protein</fullName>
    </submittedName>
</protein>
<evidence type="ECO:0000313" key="3">
    <source>
        <dbReference type="Proteomes" id="UP000196581"/>
    </source>
</evidence>
<feature type="transmembrane region" description="Helical" evidence="1">
    <location>
        <begin position="12"/>
        <end position="32"/>
    </location>
</feature>
<accession>A0A1X6XDH8</accession>
<evidence type="ECO:0000313" key="2">
    <source>
        <dbReference type="EMBL" id="SLM97275.1"/>
    </source>
</evidence>
<feature type="transmembrane region" description="Helical" evidence="1">
    <location>
        <begin position="38"/>
        <end position="56"/>
    </location>
</feature>
<keyword evidence="1" id="KW-1133">Transmembrane helix</keyword>
<name>A0A1X6XDH8_9MICO</name>
<keyword evidence="1" id="KW-0472">Membrane</keyword>
<evidence type="ECO:0000256" key="1">
    <source>
        <dbReference type="SAM" id="Phobius"/>
    </source>
</evidence>
<dbReference type="EMBL" id="FWFF01000011">
    <property type="protein sequence ID" value="SLM97275.1"/>
    <property type="molecule type" value="Genomic_DNA"/>
</dbReference>
<keyword evidence="1" id="KW-0812">Transmembrane</keyword>